<name>A0A0C9YMV8_9AGAM</name>
<feature type="compositionally biased region" description="Basic residues" evidence="2">
    <location>
        <begin position="810"/>
        <end position="821"/>
    </location>
</feature>
<dbReference type="InterPro" id="IPR029060">
    <property type="entry name" value="PIN-like_dom_sf"/>
</dbReference>
<dbReference type="PANTHER" id="PTHR15665">
    <property type="entry name" value="ASTEROID PROTEIN"/>
    <property type="match status" value="1"/>
</dbReference>
<dbReference type="Proteomes" id="UP000054018">
    <property type="component" value="Unassembled WGS sequence"/>
</dbReference>
<feature type="region of interest" description="Disordered" evidence="2">
    <location>
        <begin position="559"/>
        <end position="579"/>
    </location>
</feature>
<reference evidence="4" key="2">
    <citation type="submission" date="2015-01" db="EMBL/GenBank/DDBJ databases">
        <title>Evolutionary Origins and Diversification of the Mycorrhizal Mutualists.</title>
        <authorList>
            <consortium name="DOE Joint Genome Institute"/>
            <consortium name="Mycorrhizal Genomics Consortium"/>
            <person name="Kohler A."/>
            <person name="Kuo A."/>
            <person name="Nagy L.G."/>
            <person name="Floudas D."/>
            <person name="Copeland A."/>
            <person name="Barry K.W."/>
            <person name="Cichocki N."/>
            <person name="Veneault-Fourrey C."/>
            <person name="LaButti K."/>
            <person name="Lindquist E.A."/>
            <person name="Lipzen A."/>
            <person name="Lundell T."/>
            <person name="Morin E."/>
            <person name="Murat C."/>
            <person name="Riley R."/>
            <person name="Ohm R."/>
            <person name="Sun H."/>
            <person name="Tunlid A."/>
            <person name="Henrissat B."/>
            <person name="Grigoriev I.V."/>
            <person name="Hibbett D.S."/>
            <person name="Martin F."/>
        </authorList>
    </citation>
    <scope>NUCLEOTIDE SEQUENCE [LARGE SCALE GENOMIC DNA]</scope>
    <source>
        <strain evidence="4">441</strain>
    </source>
</reference>
<feature type="compositionally biased region" description="Polar residues" evidence="2">
    <location>
        <begin position="567"/>
        <end position="576"/>
    </location>
</feature>
<dbReference type="SUPFAM" id="SSF88723">
    <property type="entry name" value="PIN domain-like"/>
    <property type="match status" value="1"/>
</dbReference>
<evidence type="ECO:0000256" key="2">
    <source>
        <dbReference type="SAM" id="MobiDB-lite"/>
    </source>
</evidence>
<keyword evidence="4" id="KW-1185">Reference proteome</keyword>
<evidence type="ECO:0000256" key="1">
    <source>
        <dbReference type="ARBA" id="ARBA00007398"/>
    </source>
</evidence>
<dbReference type="EMBL" id="KN833814">
    <property type="protein sequence ID" value="KIK18031.1"/>
    <property type="molecule type" value="Genomic_DNA"/>
</dbReference>
<dbReference type="InterPro" id="IPR026832">
    <property type="entry name" value="Asteroid"/>
</dbReference>
<dbReference type="HOGENOM" id="CLU_314230_0_0_1"/>
<dbReference type="STRING" id="765257.A0A0C9YMV8"/>
<dbReference type="Gene3D" id="3.40.50.1010">
    <property type="entry name" value="5'-nuclease"/>
    <property type="match status" value="1"/>
</dbReference>
<evidence type="ECO:0000313" key="3">
    <source>
        <dbReference type="EMBL" id="KIK18031.1"/>
    </source>
</evidence>
<accession>A0A0C9YMV8</accession>
<organism evidence="3 4">
    <name type="scientific">Pisolithus microcarpus 441</name>
    <dbReference type="NCBI Taxonomy" id="765257"/>
    <lineage>
        <taxon>Eukaryota</taxon>
        <taxon>Fungi</taxon>
        <taxon>Dikarya</taxon>
        <taxon>Basidiomycota</taxon>
        <taxon>Agaricomycotina</taxon>
        <taxon>Agaricomycetes</taxon>
        <taxon>Agaricomycetidae</taxon>
        <taxon>Boletales</taxon>
        <taxon>Sclerodermatineae</taxon>
        <taxon>Pisolithaceae</taxon>
        <taxon>Pisolithus</taxon>
    </lineage>
</organism>
<gene>
    <name evidence="3" type="ORF">PISMIDRAFT_14667</name>
</gene>
<evidence type="ECO:0008006" key="5">
    <source>
        <dbReference type="Google" id="ProtNLM"/>
    </source>
</evidence>
<dbReference type="AlphaFoldDB" id="A0A0C9YMV8"/>
<dbReference type="OrthoDB" id="25987at2759"/>
<protein>
    <recommendedName>
        <fullName evidence="5">Asteroid domain-containing protein</fullName>
    </recommendedName>
</protein>
<proteinExistence type="inferred from homology"/>
<reference evidence="3 4" key="1">
    <citation type="submission" date="2014-04" db="EMBL/GenBank/DDBJ databases">
        <authorList>
            <consortium name="DOE Joint Genome Institute"/>
            <person name="Kuo A."/>
            <person name="Kohler A."/>
            <person name="Costa M.D."/>
            <person name="Nagy L.G."/>
            <person name="Floudas D."/>
            <person name="Copeland A."/>
            <person name="Barry K.W."/>
            <person name="Cichocki N."/>
            <person name="Veneault-Fourrey C."/>
            <person name="LaButti K."/>
            <person name="Lindquist E.A."/>
            <person name="Lipzen A."/>
            <person name="Lundell T."/>
            <person name="Morin E."/>
            <person name="Murat C."/>
            <person name="Sun H."/>
            <person name="Tunlid A."/>
            <person name="Henrissat B."/>
            <person name="Grigoriev I.V."/>
            <person name="Hibbett D.S."/>
            <person name="Martin F."/>
            <person name="Nordberg H.P."/>
            <person name="Cantor M.N."/>
            <person name="Hua S.X."/>
        </authorList>
    </citation>
    <scope>NUCLEOTIDE SEQUENCE [LARGE SCALE GENOMIC DNA]</scope>
    <source>
        <strain evidence="3 4">441</strain>
    </source>
</reference>
<feature type="region of interest" description="Disordered" evidence="2">
    <location>
        <begin position="504"/>
        <end position="528"/>
    </location>
</feature>
<evidence type="ECO:0000313" key="4">
    <source>
        <dbReference type="Proteomes" id="UP000054018"/>
    </source>
</evidence>
<dbReference type="PANTHER" id="PTHR15665:SF1">
    <property type="entry name" value="PROTEIN ASTEROID HOMOLOG 1"/>
    <property type="match status" value="1"/>
</dbReference>
<comment type="similarity">
    <text evidence="1">Belongs to the asteroid family.</text>
</comment>
<feature type="region of interest" description="Disordered" evidence="2">
    <location>
        <begin position="807"/>
        <end position="832"/>
    </location>
</feature>
<sequence length="850" mass="93904">MGVHGLTTYLRENKRVLGKTVQFPSASGDEVTTIVVDGWSFIFEIHVQSQLPWVYGGEYTGFSQYVEQVVLSWIAIGLKVYFAFDGPAPELKTSTLISRMNRGNIEQSLIFFRTSPASRCTPRFLRETNILPPLAYEVCVQTLQRLASSGKRPLEVHFADEEADPYAVELAGRLGAYVVGNDSDFVIFSSGLYAGFISLSELMWILPDADEETYASKSGDEDDDFQTVVHGKVRKRPNQRPKNITFGLIPPADVPLEDLTLNASVYTPVALAAHLKIPVTILPLLAALVGNDFSNQSSTQRNVQSLFFERRLSLSQRIVHTGNTLTSILNAASQPRKARHQVESVMDLITRTVNALLVRAPSHVAPGEVEAVVDRIVNAALTYAIDKYDGEIYGPDSLWPTRMCALHHQEACPFVALFMRTHPCSSQGDTGHDGAALRLGAMYVEAFRSGKLKPKITDIMNTGACWPKTFLENPDLETVAKSIGRPIRLWIYALLEDGVGLPDAPEVSSSATDSVAEDNRGLHGEDEENLDELIDVQENSSDDDDTDLLAPLRGELERLRAADDSTSEPPASATSHSRSRLRLGYKTVTEYIRRGSRIASDEVQVPDLAVLISSSGFNASVDSVTYVPWQLRSLEERITLFLHILESNVPPMRDLPPIQLFGVLVVRWVIRTLHLRAVEGGMTKDREKERWSQREARALLAFYVESLEVNEAVGSTTAYGDTQAQQVAGVPIMDRTVQLMAQALTAIDTIQCLSQVLFLSDWIPVNVERLSSSRFHAYVSQPGPVSLPESMWSACVHTLEDAFRQEFPKRNRNAGTRKHDKPAKPAAKTRGGTVSIRQSGLFAVLGDAEA</sequence>